<dbReference type="Pfam" id="PF00749">
    <property type="entry name" value="tRNA-synt_1c"/>
    <property type="match status" value="1"/>
</dbReference>
<dbReference type="AlphaFoldDB" id="K9H2K2"/>
<dbReference type="PRINTS" id="PR00987">
    <property type="entry name" value="TRNASYNTHGLU"/>
</dbReference>
<dbReference type="InterPro" id="IPR020058">
    <property type="entry name" value="Glu/Gln-tRNA-synth_Ib_cat-dom"/>
</dbReference>
<name>K9H2K2_9PROT</name>
<dbReference type="PANTHER" id="PTHR43311:SF1">
    <property type="entry name" value="GLUTAMYL-Q TRNA(ASP) SYNTHETASE"/>
    <property type="match status" value="1"/>
</dbReference>
<comment type="caution">
    <text evidence="9">The sequence shown here is derived from an EMBL/GenBank/DDBJ whole genome shotgun (WGS) entry which is preliminary data.</text>
</comment>
<evidence type="ECO:0000256" key="2">
    <source>
        <dbReference type="ARBA" id="ARBA00022723"/>
    </source>
</evidence>
<evidence type="ECO:0000313" key="10">
    <source>
        <dbReference type="Proteomes" id="UP000009881"/>
    </source>
</evidence>
<dbReference type="InterPro" id="IPR014729">
    <property type="entry name" value="Rossmann-like_a/b/a_fold"/>
</dbReference>
<dbReference type="InterPro" id="IPR000924">
    <property type="entry name" value="Glu/Gln-tRNA-synth"/>
</dbReference>
<dbReference type="EMBL" id="ANHY01000003">
    <property type="protein sequence ID" value="EKV32485.1"/>
    <property type="molecule type" value="Genomic_DNA"/>
</dbReference>
<evidence type="ECO:0000256" key="1">
    <source>
        <dbReference type="ARBA" id="ARBA00022598"/>
    </source>
</evidence>
<evidence type="ECO:0000256" key="5">
    <source>
        <dbReference type="ARBA" id="ARBA00022840"/>
    </source>
</evidence>
<dbReference type="Gene3D" id="3.40.50.620">
    <property type="entry name" value="HUPs"/>
    <property type="match status" value="1"/>
</dbReference>
<dbReference type="GO" id="GO:0006424">
    <property type="term" value="P:glutamyl-tRNA aminoacylation"/>
    <property type="evidence" value="ECO:0007669"/>
    <property type="project" value="TreeGrafter"/>
</dbReference>
<dbReference type="NCBIfam" id="NF004315">
    <property type="entry name" value="PRK05710.1-4"/>
    <property type="match status" value="1"/>
</dbReference>
<keyword evidence="2" id="KW-0479">Metal-binding</keyword>
<evidence type="ECO:0000256" key="4">
    <source>
        <dbReference type="ARBA" id="ARBA00022833"/>
    </source>
</evidence>
<keyword evidence="7" id="KW-0648">Protein biosynthesis</keyword>
<accession>K9H2K2</accession>
<dbReference type="PANTHER" id="PTHR43311">
    <property type="entry name" value="GLUTAMATE--TRNA LIGASE"/>
    <property type="match status" value="1"/>
</dbReference>
<dbReference type="STRING" id="1238182.C882_2564"/>
<evidence type="ECO:0000259" key="8">
    <source>
        <dbReference type="Pfam" id="PF00749"/>
    </source>
</evidence>
<evidence type="ECO:0000256" key="3">
    <source>
        <dbReference type="ARBA" id="ARBA00022741"/>
    </source>
</evidence>
<organism evidence="9 10">
    <name type="scientific">Caenispirillum salinarum AK4</name>
    <dbReference type="NCBI Taxonomy" id="1238182"/>
    <lineage>
        <taxon>Bacteria</taxon>
        <taxon>Pseudomonadati</taxon>
        <taxon>Pseudomonadota</taxon>
        <taxon>Alphaproteobacteria</taxon>
        <taxon>Rhodospirillales</taxon>
        <taxon>Novispirillaceae</taxon>
        <taxon>Caenispirillum</taxon>
    </lineage>
</organism>
<keyword evidence="3 7" id="KW-0547">Nucleotide-binding</keyword>
<dbReference type="GO" id="GO:0004818">
    <property type="term" value="F:glutamate-tRNA ligase activity"/>
    <property type="evidence" value="ECO:0007669"/>
    <property type="project" value="TreeGrafter"/>
</dbReference>
<dbReference type="GO" id="GO:0005524">
    <property type="term" value="F:ATP binding"/>
    <property type="evidence" value="ECO:0007669"/>
    <property type="project" value="UniProtKB-KW"/>
</dbReference>
<reference evidence="9 10" key="1">
    <citation type="journal article" date="2013" name="Genome Announc.">
        <title>Draft Genome Sequence of an Alphaproteobacterium, Caenispirillum salinarum AK4(T), Isolated from a Solar Saltern.</title>
        <authorList>
            <person name="Khatri I."/>
            <person name="Singh A."/>
            <person name="Korpole S."/>
            <person name="Pinnaka A.K."/>
            <person name="Subramanian S."/>
        </authorList>
    </citation>
    <scope>NUCLEOTIDE SEQUENCE [LARGE SCALE GENOMIC DNA]</scope>
    <source>
        <strain evidence="9 10">AK4</strain>
    </source>
</reference>
<evidence type="ECO:0000256" key="6">
    <source>
        <dbReference type="ARBA" id="ARBA00023146"/>
    </source>
</evidence>
<keyword evidence="6 7" id="KW-0030">Aminoacyl-tRNA synthetase</keyword>
<dbReference type="InterPro" id="IPR049940">
    <property type="entry name" value="GluQ/Sye"/>
</dbReference>
<evidence type="ECO:0000313" key="9">
    <source>
        <dbReference type="EMBL" id="EKV32485.1"/>
    </source>
</evidence>
<dbReference type="SUPFAM" id="SSF52374">
    <property type="entry name" value="Nucleotidylyl transferase"/>
    <property type="match status" value="1"/>
</dbReference>
<comment type="similarity">
    <text evidence="7">Belongs to the class-I aminoacyl-tRNA synthetase family.</text>
</comment>
<keyword evidence="1 7" id="KW-0436">Ligase</keyword>
<sequence length="265" mass="29545">MGHAHSALFSFRQAREAGGRFLLRIEDIDKGRCRPEYETAVLEDLRWLGLEWEKPVRRQSAHFDEYADALERLEGMGLLYPCFCTRKEIQAEVARSPSAPHGPDGVLYPGTCRALTADDRRALRAEGRSYALRLDMARAVERAGPLTWHDRAAGTQEARPQAFGDVVLARKDTPTSYHLAVTHDDALQGVTLVTRGQDLFEATHIHRLLQALLGLPVPEYHHHGLLTDPETGRRLAKRDKSLTLRALREAGKTAEEVRAMAGVGG</sequence>
<dbReference type="Proteomes" id="UP000009881">
    <property type="component" value="Unassembled WGS sequence"/>
</dbReference>
<gene>
    <name evidence="9" type="ORF">C882_2564</name>
</gene>
<dbReference type="PATRIC" id="fig|1238182.3.peg.524"/>
<protein>
    <submittedName>
        <fullName evidence="9">Glutamyl-Q-tRNA synthetase</fullName>
    </submittedName>
</protein>
<dbReference type="eggNOG" id="COG0008">
    <property type="taxonomic scope" value="Bacteria"/>
</dbReference>
<keyword evidence="4" id="KW-0862">Zinc</keyword>
<proteinExistence type="inferred from homology"/>
<keyword evidence="5 7" id="KW-0067">ATP-binding</keyword>
<evidence type="ECO:0000256" key="7">
    <source>
        <dbReference type="RuleBase" id="RU363037"/>
    </source>
</evidence>
<feature type="domain" description="Glutamyl/glutaminyl-tRNA synthetase class Ib catalytic" evidence="8">
    <location>
        <begin position="2"/>
        <end position="251"/>
    </location>
</feature>
<dbReference type="GO" id="GO:0005829">
    <property type="term" value="C:cytosol"/>
    <property type="evidence" value="ECO:0007669"/>
    <property type="project" value="TreeGrafter"/>
</dbReference>
<keyword evidence="10" id="KW-1185">Reference proteome</keyword>